<protein>
    <submittedName>
        <fullName evidence="1">Uncharacterized protein</fullName>
    </submittedName>
</protein>
<name>A0ABQ5DTZ1_9ASTR</name>
<dbReference type="EMBL" id="BQNB010015664">
    <property type="protein sequence ID" value="GJT42665.1"/>
    <property type="molecule type" value="Genomic_DNA"/>
</dbReference>
<gene>
    <name evidence="1" type="ORF">Tco_0951380</name>
</gene>
<keyword evidence="2" id="KW-1185">Reference proteome</keyword>
<accession>A0ABQ5DTZ1</accession>
<evidence type="ECO:0000313" key="1">
    <source>
        <dbReference type="EMBL" id="GJT42665.1"/>
    </source>
</evidence>
<reference evidence="1" key="1">
    <citation type="journal article" date="2022" name="Int. J. Mol. Sci.">
        <title>Draft Genome of Tanacetum Coccineum: Genomic Comparison of Closely Related Tanacetum-Family Plants.</title>
        <authorList>
            <person name="Yamashiro T."/>
            <person name="Shiraishi A."/>
            <person name="Nakayama K."/>
            <person name="Satake H."/>
        </authorList>
    </citation>
    <scope>NUCLEOTIDE SEQUENCE</scope>
</reference>
<comment type="caution">
    <text evidence="1">The sequence shown here is derived from an EMBL/GenBank/DDBJ whole genome shotgun (WGS) entry which is preliminary data.</text>
</comment>
<organism evidence="1 2">
    <name type="scientific">Tanacetum coccineum</name>
    <dbReference type="NCBI Taxonomy" id="301880"/>
    <lineage>
        <taxon>Eukaryota</taxon>
        <taxon>Viridiplantae</taxon>
        <taxon>Streptophyta</taxon>
        <taxon>Embryophyta</taxon>
        <taxon>Tracheophyta</taxon>
        <taxon>Spermatophyta</taxon>
        <taxon>Magnoliopsida</taxon>
        <taxon>eudicotyledons</taxon>
        <taxon>Gunneridae</taxon>
        <taxon>Pentapetalae</taxon>
        <taxon>asterids</taxon>
        <taxon>campanulids</taxon>
        <taxon>Asterales</taxon>
        <taxon>Asteraceae</taxon>
        <taxon>Asteroideae</taxon>
        <taxon>Anthemideae</taxon>
        <taxon>Anthemidinae</taxon>
        <taxon>Tanacetum</taxon>
    </lineage>
</organism>
<evidence type="ECO:0000313" key="2">
    <source>
        <dbReference type="Proteomes" id="UP001151760"/>
    </source>
</evidence>
<proteinExistence type="predicted"/>
<reference evidence="1" key="2">
    <citation type="submission" date="2022-01" db="EMBL/GenBank/DDBJ databases">
        <authorList>
            <person name="Yamashiro T."/>
            <person name="Shiraishi A."/>
            <person name="Satake H."/>
            <person name="Nakayama K."/>
        </authorList>
    </citation>
    <scope>NUCLEOTIDE SEQUENCE</scope>
</reference>
<dbReference type="Proteomes" id="UP001151760">
    <property type="component" value="Unassembled WGS sequence"/>
</dbReference>
<sequence>MTGFMNSNKETIDKAYSIGSIKTCIPSPLMLISYNTWNELCKRFCTHGLDKHLASTASSTPTPEFAKTGSLVVMWLYATVSPKLVDMVLDPDVSAFDILDHLKKIFHDKKIAASCN</sequence>